<keyword evidence="1" id="KW-0472">Membrane</keyword>
<organism evidence="2">
    <name type="scientific">Lepeophtheirus salmonis</name>
    <name type="common">Salmon louse</name>
    <name type="synonym">Caligus salmonis</name>
    <dbReference type="NCBI Taxonomy" id="72036"/>
    <lineage>
        <taxon>Eukaryota</taxon>
        <taxon>Metazoa</taxon>
        <taxon>Ecdysozoa</taxon>
        <taxon>Arthropoda</taxon>
        <taxon>Crustacea</taxon>
        <taxon>Multicrustacea</taxon>
        <taxon>Hexanauplia</taxon>
        <taxon>Copepoda</taxon>
        <taxon>Siphonostomatoida</taxon>
        <taxon>Caligidae</taxon>
        <taxon>Lepeophtheirus</taxon>
    </lineage>
</organism>
<feature type="transmembrane region" description="Helical" evidence="1">
    <location>
        <begin position="33"/>
        <end position="53"/>
    </location>
</feature>
<sequence length="54" mass="6635">MMHEDLFYSFTKNIIPILLNIKEKREKIDSFPLLFLSLFFDIISVFFFPFSFFF</sequence>
<protein>
    <submittedName>
        <fullName evidence="2">Uncharacterized protein</fullName>
    </submittedName>
</protein>
<dbReference type="AlphaFoldDB" id="A0A0K2VLB5"/>
<keyword evidence="1" id="KW-1133">Transmembrane helix</keyword>
<proteinExistence type="predicted"/>
<keyword evidence="1" id="KW-0812">Transmembrane</keyword>
<evidence type="ECO:0000313" key="2">
    <source>
        <dbReference type="EMBL" id="CDW50781.1"/>
    </source>
</evidence>
<reference evidence="2" key="1">
    <citation type="submission" date="2014-05" db="EMBL/GenBank/DDBJ databases">
        <authorList>
            <person name="Chronopoulou M."/>
        </authorList>
    </citation>
    <scope>NUCLEOTIDE SEQUENCE</scope>
    <source>
        <tissue evidence="2">Whole organism</tissue>
    </source>
</reference>
<evidence type="ECO:0000256" key="1">
    <source>
        <dbReference type="SAM" id="Phobius"/>
    </source>
</evidence>
<name>A0A0K2VLB5_LEPSM</name>
<dbReference type="EMBL" id="HACA01033420">
    <property type="protein sequence ID" value="CDW50781.1"/>
    <property type="molecule type" value="Transcribed_RNA"/>
</dbReference>
<accession>A0A0K2VLB5</accession>